<accession>A0A5C8I6R2</accession>
<feature type="transmembrane region" description="Helical" evidence="1">
    <location>
        <begin position="136"/>
        <end position="160"/>
    </location>
</feature>
<comment type="caution">
    <text evidence="2">The sequence shown here is derived from an EMBL/GenBank/DDBJ whole genome shotgun (WGS) entry which is preliminary data.</text>
</comment>
<reference evidence="2 3" key="1">
    <citation type="submission" date="2019-08" db="EMBL/GenBank/DDBJ databases">
        <authorList>
            <person name="Dong K."/>
        </authorList>
    </citation>
    <scope>NUCLEOTIDE SEQUENCE [LARGE SCALE GENOMIC DNA]</scope>
    <source>
        <strain evidence="2 3">JCM14558</strain>
    </source>
</reference>
<feature type="transmembrane region" description="Helical" evidence="1">
    <location>
        <begin position="270"/>
        <end position="289"/>
    </location>
</feature>
<sequence>MAISTKHPASAPPEAPARETTGHLLLRGWCAFVIVSALIGSGWVFALGPLGTGVLVAATVVVTIVLWVTIRPPLQWRRLPWVALAFLMWAAVPMIWSPRPAEAAVVWTLLAAAAVHAVFIAAALTWRDVVRTIASALKWLIGLSIVFELAVGVFVGGPLLPGFVVASADSDPATFWSSGDFFGASPLEGLVGDPGVLGALMVLAMIVFVIRFAAGAPRRVVLLAWIVVAAFILIRSGSTVSLLALAGVTLVLTTVLLMRTATHPGERTRYYLLYATAGLAGGAVVWIAFGAELSRAEGAWAQVFAHLGPVGVVLLALTLLAFIWRAWFFAIDRPRFDLRADRPYSPLSLLPTLLAALLLVEGVAEPGVLLLWGWMLLVLLGAKIKQAPLIGVGPAEQSMAIERGEAPGQVS</sequence>
<feature type="transmembrane region" description="Helical" evidence="1">
    <location>
        <begin position="104"/>
        <end position="124"/>
    </location>
</feature>
<dbReference type="GO" id="GO:0016874">
    <property type="term" value="F:ligase activity"/>
    <property type="evidence" value="ECO:0007669"/>
    <property type="project" value="UniProtKB-KW"/>
</dbReference>
<evidence type="ECO:0000313" key="3">
    <source>
        <dbReference type="Proteomes" id="UP000321034"/>
    </source>
</evidence>
<keyword evidence="1" id="KW-0812">Transmembrane</keyword>
<feature type="transmembrane region" description="Helical" evidence="1">
    <location>
        <begin position="220"/>
        <end position="236"/>
    </location>
</feature>
<feature type="transmembrane region" description="Helical" evidence="1">
    <location>
        <begin position="309"/>
        <end position="331"/>
    </location>
</feature>
<keyword evidence="2" id="KW-0436">Ligase</keyword>
<organism evidence="2 3">
    <name type="scientific">Microbacterium hatanonis</name>
    <dbReference type="NCBI Taxonomy" id="404366"/>
    <lineage>
        <taxon>Bacteria</taxon>
        <taxon>Bacillati</taxon>
        <taxon>Actinomycetota</taxon>
        <taxon>Actinomycetes</taxon>
        <taxon>Micrococcales</taxon>
        <taxon>Microbacteriaceae</taxon>
        <taxon>Microbacterium</taxon>
    </lineage>
</organism>
<dbReference type="OrthoDB" id="1118146at2"/>
<feature type="transmembrane region" description="Helical" evidence="1">
    <location>
        <begin position="242"/>
        <end position="258"/>
    </location>
</feature>
<feature type="transmembrane region" description="Helical" evidence="1">
    <location>
        <begin position="195"/>
        <end position="213"/>
    </location>
</feature>
<dbReference type="EMBL" id="VRSV01000001">
    <property type="protein sequence ID" value="TXK13603.1"/>
    <property type="molecule type" value="Genomic_DNA"/>
</dbReference>
<keyword evidence="1" id="KW-0472">Membrane</keyword>
<feature type="transmembrane region" description="Helical" evidence="1">
    <location>
        <begin position="50"/>
        <end position="69"/>
    </location>
</feature>
<keyword evidence="3" id="KW-1185">Reference proteome</keyword>
<feature type="transmembrane region" description="Helical" evidence="1">
    <location>
        <begin position="81"/>
        <end position="98"/>
    </location>
</feature>
<keyword evidence="1" id="KW-1133">Transmembrane helix</keyword>
<name>A0A5C8I6R2_9MICO</name>
<gene>
    <name evidence="2" type="ORF">FVP77_09545</name>
</gene>
<dbReference type="Proteomes" id="UP000321034">
    <property type="component" value="Unassembled WGS sequence"/>
</dbReference>
<dbReference type="AlphaFoldDB" id="A0A5C8I6R2"/>
<dbReference type="RefSeq" id="WP_147894248.1">
    <property type="nucleotide sequence ID" value="NZ_BAAANR010000001.1"/>
</dbReference>
<protein>
    <submittedName>
        <fullName evidence="2">O-antigen ligase family protein</fullName>
    </submittedName>
</protein>
<feature type="transmembrane region" description="Helical" evidence="1">
    <location>
        <begin position="24"/>
        <end position="44"/>
    </location>
</feature>
<evidence type="ECO:0000313" key="2">
    <source>
        <dbReference type="EMBL" id="TXK13603.1"/>
    </source>
</evidence>
<evidence type="ECO:0000256" key="1">
    <source>
        <dbReference type="SAM" id="Phobius"/>
    </source>
</evidence>
<proteinExistence type="predicted"/>